<protein>
    <recommendedName>
        <fullName evidence="6 7">Lipopolysaccharide export system protein LptC</fullName>
    </recommendedName>
</protein>
<dbReference type="PIRSF" id="PIRSF028513">
    <property type="entry name" value="LptC"/>
    <property type="match status" value="1"/>
</dbReference>
<keyword evidence="2 6" id="KW-0997">Cell inner membrane</keyword>
<dbReference type="RefSeq" id="WP_092877126.1">
    <property type="nucleotide sequence ID" value="NZ_FOVC01000004.1"/>
</dbReference>
<comment type="similarity">
    <text evidence="6 7">Belongs to the LptC family.</text>
</comment>
<proteinExistence type="inferred from homology"/>
<accession>A0A1I4XKX2</accession>
<comment type="subcellular location">
    <subcellularLocation>
        <location evidence="6">Cell inner membrane</location>
        <topology evidence="6">Single-pass membrane protein</topology>
    </subcellularLocation>
</comment>
<comment type="function">
    <text evidence="6">Involved in the assembly of lipopolysaccharide (LPS). Required for the translocation of LPS from the inner membrane to the outer membrane. Facilitates the transfer of LPS from the inner membrane to the periplasmic protein LptA. Could be a docking site for LptA.</text>
</comment>
<comment type="subunit">
    <text evidence="6">Component of the lipopolysaccharide transport and assembly complex. Interacts with LptA and the LptBFG transporter complex.</text>
</comment>
<name>A0A1I4XKX2_9GAMM</name>
<dbReference type="OrthoDB" id="5659892at2"/>
<evidence type="ECO:0000256" key="1">
    <source>
        <dbReference type="ARBA" id="ARBA00022475"/>
    </source>
</evidence>
<dbReference type="Gene3D" id="2.60.450.10">
    <property type="entry name" value="Lipopolysaccharide (LPS) transport protein A like domain"/>
    <property type="match status" value="1"/>
</dbReference>
<keyword evidence="1 6" id="KW-1003">Cell membrane</keyword>
<keyword evidence="5 6" id="KW-0472">Membrane</keyword>
<dbReference type="EMBL" id="FOVC01000004">
    <property type="protein sequence ID" value="SFN26465.1"/>
    <property type="molecule type" value="Genomic_DNA"/>
</dbReference>
<dbReference type="AlphaFoldDB" id="A0A1I4XKX2"/>
<evidence type="ECO:0000256" key="6">
    <source>
        <dbReference type="HAMAP-Rule" id="MF_01915"/>
    </source>
</evidence>
<dbReference type="PANTHER" id="PTHR37481">
    <property type="entry name" value="LIPOPOLYSACCHARIDE EXPORT SYSTEM PROTEIN LPTC"/>
    <property type="match status" value="1"/>
</dbReference>
<sequence>MSKFKRWITLILALIALIMIGWNMADNSSETENLNSGDNNDPTYTSEHSDTVVYSPDGSLNYQLISDKVAYFTQHEVSWFDKPVMTTYDTNKVPIWSIRADKARLTHDRMLYLYGHVEMKSLTSTSQLQRIVTDNAVINLTTLDVTSVDKVTLYGTNFNSTGMQMRGNLRKKTAQLIEKVQTSYEIQNQKQH</sequence>
<gene>
    <name evidence="6" type="primary">lptC</name>
    <name evidence="8" type="ORF">SAMN05216516_104205</name>
</gene>
<dbReference type="NCBIfam" id="TIGR04409">
    <property type="entry name" value="LptC_YrbK"/>
    <property type="match status" value="1"/>
</dbReference>
<keyword evidence="9" id="KW-1185">Reference proteome</keyword>
<dbReference type="GO" id="GO:0030288">
    <property type="term" value="C:outer membrane-bounded periplasmic space"/>
    <property type="evidence" value="ECO:0007669"/>
    <property type="project" value="TreeGrafter"/>
</dbReference>
<evidence type="ECO:0000256" key="7">
    <source>
        <dbReference type="PIRNR" id="PIRNR028513"/>
    </source>
</evidence>
<dbReference type="GO" id="GO:0005886">
    <property type="term" value="C:plasma membrane"/>
    <property type="evidence" value="ECO:0007669"/>
    <property type="project" value="UniProtKB-SubCell"/>
</dbReference>
<organism evidence="8 9">
    <name type="scientific">Izhakiella capsodis</name>
    <dbReference type="NCBI Taxonomy" id="1367852"/>
    <lineage>
        <taxon>Bacteria</taxon>
        <taxon>Pseudomonadati</taxon>
        <taxon>Pseudomonadota</taxon>
        <taxon>Gammaproteobacteria</taxon>
        <taxon>Enterobacterales</taxon>
        <taxon>Erwiniaceae</taxon>
        <taxon>Izhakiella</taxon>
    </lineage>
</organism>
<dbReference type="Proteomes" id="UP000242222">
    <property type="component" value="Unassembled WGS sequence"/>
</dbReference>
<evidence type="ECO:0000256" key="5">
    <source>
        <dbReference type="ARBA" id="ARBA00023136"/>
    </source>
</evidence>
<dbReference type="NCBIfam" id="NF008142">
    <property type="entry name" value="PRK10893.1"/>
    <property type="match status" value="1"/>
</dbReference>
<dbReference type="InterPro" id="IPR026265">
    <property type="entry name" value="LptC"/>
</dbReference>
<evidence type="ECO:0000313" key="8">
    <source>
        <dbReference type="EMBL" id="SFN26465.1"/>
    </source>
</evidence>
<evidence type="ECO:0000256" key="3">
    <source>
        <dbReference type="ARBA" id="ARBA00022692"/>
    </source>
</evidence>
<keyword evidence="3 6" id="KW-0812">Transmembrane</keyword>
<evidence type="ECO:0000256" key="4">
    <source>
        <dbReference type="ARBA" id="ARBA00022989"/>
    </source>
</evidence>
<dbReference type="InterPro" id="IPR052363">
    <property type="entry name" value="LPS_export_LptC"/>
</dbReference>
<evidence type="ECO:0000313" key="9">
    <source>
        <dbReference type="Proteomes" id="UP000242222"/>
    </source>
</evidence>
<dbReference type="GO" id="GO:0043165">
    <property type="term" value="P:Gram-negative-bacterium-type cell outer membrane assembly"/>
    <property type="evidence" value="ECO:0007669"/>
    <property type="project" value="UniProtKB-UniRule"/>
</dbReference>
<comment type="function">
    <text evidence="7">Required for the translocation of lipopolysaccharide (LPS) from the inner membrane to the outer membrane.</text>
</comment>
<dbReference type="Pfam" id="PF06835">
    <property type="entry name" value="LptC"/>
    <property type="match status" value="1"/>
</dbReference>
<evidence type="ECO:0000256" key="2">
    <source>
        <dbReference type="ARBA" id="ARBA00022519"/>
    </source>
</evidence>
<keyword evidence="4 6" id="KW-1133">Transmembrane helix</keyword>
<dbReference type="STRING" id="1367852.SAMN05216516_104205"/>
<dbReference type="PANTHER" id="PTHR37481:SF1">
    <property type="entry name" value="LIPOPOLYSACCHARIDE EXPORT SYSTEM PROTEIN LPTC"/>
    <property type="match status" value="1"/>
</dbReference>
<dbReference type="GO" id="GO:0017089">
    <property type="term" value="F:glycolipid transfer activity"/>
    <property type="evidence" value="ECO:0007669"/>
    <property type="project" value="TreeGrafter"/>
</dbReference>
<dbReference type="GO" id="GO:0015221">
    <property type="term" value="F:lipopolysaccharide transmembrane transporter activity"/>
    <property type="evidence" value="ECO:0007669"/>
    <property type="project" value="InterPro"/>
</dbReference>
<reference evidence="9" key="1">
    <citation type="submission" date="2016-10" db="EMBL/GenBank/DDBJ databases">
        <authorList>
            <person name="Varghese N."/>
            <person name="Submissions S."/>
        </authorList>
    </citation>
    <scope>NUCLEOTIDE SEQUENCE [LARGE SCALE GENOMIC DNA]</scope>
    <source>
        <strain evidence="9">N6PO6</strain>
    </source>
</reference>
<dbReference type="InterPro" id="IPR010664">
    <property type="entry name" value="LipoPS_assembly_LptC-rel"/>
</dbReference>
<dbReference type="HAMAP" id="MF_01915">
    <property type="entry name" value="LPS_assembly_LptC"/>
    <property type="match status" value="1"/>
</dbReference>